<keyword evidence="1" id="KW-0812">Transmembrane</keyword>
<feature type="transmembrane region" description="Helical" evidence="1">
    <location>
        <begin position="30"/>
        <end position="46"/>
    </location>
</feature>
<comment type="caution">
    <text evidence="3">The sequence shown here is derived from an EMBL/GenBank/DDBJ whole genome shotgun (WGS) entry which is preliminary data.</text>
</comment>
<dbReference type="RefSeq" id="WP_118097142.1">
    <property type="nucleotide sequence ID" value="NZ_QRVL01000004.1"/>
</dbReference>
<evidence type="ECO:0000313" key="3">
    <source>
        <dbReference type="EMBL" id="RGS40974.1"/>
    </source>
</evidence>
<dbReference type="AlphaFoldDB" id="A0A395VBP3"/>
<accession>A0A395VBP3</accession>
<feature type="domain" description="LiaF transmembrane" evidence="2">
    <location>
        <begin position="7"/>
        <end position="103"/>
    </location>
</feature>
<name>A0A395VBP3_9FIRM</name>
<gene>
    <name evidence="3" type="ORF">DWX93_07120</name>
</gene>
<dbReference type="InterPro" id="IPR054331">
    <property type="entry name" value="LiaF_TM"/>
</dbReference>
<dbReference type="Pfam" id="PF22570">
    <property type="entry name" value="LiaF-TM"/>
    <property type="match status" value="1"/>
</dbReference>
<protein>
    <recommendedName>
        <fullName evidence="2">LiaF transmembrane domain-containing protein</fullName>
    </recommendedName>
</protein>
<evidence type="ECO:0000256" key="1">
    <source>
        <dbReference type="SAM" id="Phobius"/>
    </source>
</evidence>
<proteinExistence type="predicted"/>
<organism evidence="3 4">
    <name type="scientific">Roseburia hominis</name>
    <dbReference type="NCBI Taxonomy" id="301301"/>
    <lineage>
        <taxon>Bacteria</taxon>
        <taxon>Bacillati</taxon>
        <taxon>Bacillota</taxon>
        <taxon>Clostridia</taxon>
        <taxon>Lachnospirales</taxon>
        <taxon>Lachnospiraceae</taxon>
        <taxon>Roseburia</taxon>
    </lineage>
</organism>
<evidence type="ECO:0000313" key="4">
    <source>
        <dbReference type="Proteomes" id="UP000266172"/>
    </source>
</evidence>
<evidence type="ECO:0000259" key="2">
    <source>
        <dbReference type="Pfam" id="PF22570"/>
    </source>
</evidence>
<feature type="transmembrane region" description="Helical" evidence="1">
    <location>
        <begin position="53"/>
        <end position="71"/>
    </location>
</feature>
<feature type="transmembrane region" description="Helical" evidence="1">
    <location>
        <begin position="77"/>
        <end position="97"/>
    </location>
</feature>
<dbReference type="Proteomes" id="UP000266172">
    <property type="component" value="Unassembled WGS sequence"/>
</dbReference>
<reference evidence="3 4" key="1">
    <citation type="submission" date="2018-08" db="EMBL/GenBank/DDBJ databases">
        <title>A genome reference for cultivated species of the human gut microbiota.</title>
        <authorList>
            <person name="Zou Y."/>
            <person name="Xue W."/>
            <person name="Luo G."/>
        </authorList>
    </citation>
    <scope>NUCLEOTIDE SEQUENCE [LARGE SCALE GENOMIC DNA]</scope>
    <source>
        <strain evidence="3 4">AF22-12AC</strain>
    </source>
</reference>
<sequence>MRSSKVFWGIFFILAAVYVVISKFGILPDIGVFSIILTVFFLWLFVEGIRNVNFWEILFSIAFICIIYDEPLGITALTPWTVLGAAFLGSIGLSLIFGGKKRKWKTVTGNVGTSSSEQYTGEEIRCENSFGSAIRYINSDNFRRAAIENNFGSLSVYFDNAIVQEGSANVSVENNFGETNLYIPKEWKIQNNLDRSFGAIRETGSSIGTSSTVLYLNGSANFGEIHLHYI</sequence>
<keyword evidence="1" id="KW-0472">Membrane</keyword>
<feature type="transmembrane region" description="Helical" evidence="1">
    <location>
        <begin position="7"/>
        <end position="24"/>
    </location>
</feature>
<keyword evidence="1" id="KW-1133">Transmembrane helix</keyword>
<dbReference type="EMBL" id="QRVL01000004">
    <property type="protein sequence ID" value="RGS40974.1"/>
    <property type="molecule type" value="Genomic_DNA"/>
</dbReference>